<dbReference type="PANTHER" id="PTHR43424">
    <property type="entry name" value="LOCUS PUTATIVE PROTEIN 1-RELATED"/>
    <property type="match status" value="1"/>
</dbReference>
<dbReference type="RefSeq" id="WP_136839152.1">
    <property type="nucleotide sequence ID" value="NZ_SWBR01000001.1"/>
</dbReference>
<evidence type="ECO:0000256" key="4">
    <source>
        <dbReference type="ARBA" id="ARBA00023136"/>
    </source>
</evidence>
<name>A0A4U1CZ58_9SPHI</name>
<keyword evidence="2 5" id="KW-0812">Transmembrane</keyword>
<keyword evidence="7" id="KW-1185">Reference proteome</keyword>
<comment type="subcellular location">
    <subcellularLocation>
        <location evidence="1">Membrane</location>
        <topology evidence="1">Multi-pass membrane protein</topology>
    </subcellularLocation>
</comment>
<evidence type="ECO:0000256" key="5">
    <source>
        <dbReference type="SAM" id="Phobius"/>
    </source>
</evidence>
<gene>
    <name evidence="6" type="ORF">FA048_05270</name>
</gene>
<feature type="transmembrane region" description="Helical" evidence="5">
    <location>
        <begin position="396"/>
        <end position="416"/>
    </location>
</feature>
<keyword evidence="4 5" id="KW-0472">Membrane</keyword>
<dbReference type="Proteomes" id="UP000309488">
    <property type="component" value="Unassembled WGS sequence"/>
</dbReference>
<feature type="transmembrane region" description="Helical" evidence="5">
    <location>
        <begin position="59"/>
        <end position="77"/>
    </location>
</feature>
<dbReference type="InterPro" id="IPR052556">
    <property type="entry name" value="PolySynth_Transporter"/>
</dbReference>
<evidence type="ECO:0000313" key="6">
    <source>
        <dbReference type="EMBL" id="TKC13029.1"/>
    </source>
</evidence>
<dbReference type="GO" id="GO:0016020">
    <property type="term" value="C:membrane"/>
    <property type="evidence" value="ECO:0007669"/>
    <property type="project" value="UniProtKB-SubCell"/>
</dbReference>
<comment type="caution">
    <text evidence="6">The sequence shown here is derived from an EMBL/GenBank/DDBJ whole genome shotgun (WGS) entry which is preliminary data.</text>
</comment>
<protein>
    <submittedName>
        <fullName evidence="6">Flippase</fullName>
    </submittedName>
</protein>
<evidence type="ECO:0000313" key="7">
    <source>
        <dbReference type="Proteomes" id="UP000309488"/>
    </source>
</evidence>
<feature type="transmembrane region" description="Helical" evidence="5">
    <location>
        <begin position="89"/>
        <end position="115"/>
    </location>
</feature>
<feature type="transmembrane region" description="Helical" evidence="5">
    <location>
        <begin position="21"/>
        <end position="47"/>
    </location>
</feature>
<dbReference type="EMBL" id="SWBR01000001">
    <property type="protein sequence ID" value="TKC13029.1"/>
    <property type="molecule type" value="Genomic_DNA"/>
</dbReference>
<proteinExistence type="predicted"/>
<dbReference type="OrthoDB" id="88014at2"/>
<feature type="transmembrane region" description="Helical" evidence="5">
    <location>
        <begin position="262"/>
        <end position="288"/>
    </location>
</feature>
<feature type="transmembrane region" description="Helical" evidence="5">
    <location>
        <begin position="337"/>
        <end position="358"/>
    </location>
</feature>
<feature type="transmembrane region" description="Helical" evidence="5">
    <location>
        <begin position="121"/>
        <end position="141"/>
    </location>
</feature>
<dbReference type="AlphaFoldDB" id="A0A4U1CZ58"/>
<feature type="transmembrane region" description="Helical" evidence="5">
    <location>
        <begin position="370"/>
        <end position="390"/>
    </location>
</feature>
<feature type="transmembrane region" description="Helical" evidence="5">
    <location>
        <begin position="153"/>
        <end position="176"/>
    </location>
</feature>
<accession>A0A4U1CZ58</accession>
<organism evidence="6 7">
    <name type="scientific">Pedobacter polaris</name>
    <dbReference type="NCBI Taxonomy" id="2571273"/>
    <lineage>
        <taxon>Bacteria</taxon>
        <taxon>Pseudomonadati</taxon>
        <taxon>Bacteroidota</taxon>
        <taxon>Sphingobacteriia</taxon>
        <taxon>Sphingobacteriales</taxon>
        <taxon>Sphingobacteriaceae</taxon>
        <taxon>Pedobacter</taxon>
    </lineage>
</organism>
<feature type="transmembrane region" description="Helical" evidence="5">
    <location>
        <begin position="182"/>
        <end position="201"/>
    </location>
</feature>
<keyword evidence="3 5" id="KW-1133">Transmembrane helix</keyword>
<feature type="transmembrane region" description="Helical" evidence="5">
    <location>
        <begin position="222"/>
        <end position="242"/>
    </location>
</feature>
<sequence length="442" mass="49845">MKLPILKGFDEEAFNKYLKNTGWLMFGRIGSMAIKMLTSIQVANFLLPNNNGLFNTSTSYIYLFAALASLGLDSFIVKELHQFPKKRDTILGTSFILKTSAGLLCLPLIYLSWLFFPLSDIPYLFILILSFTGIFQSLTIIDSYFQSEVKSKYIMQVQIVSNILSAGIKLLLIFFFKAELIYFIYAYVFDILLVSIGYLAVYSKRGLSIFKWNYDKELAKKLLNLSWPLIISGIMVSVYMKIDVIMLKEILGEEGAAASGSYATVVMFSEALNFVPVVIVSSLFPAILNARRDDPERYKKRLQNLFDLMVWLSLTFAIFISLASPIIYKFFKPEFASAAPVLAVHVWGSLFVFLGVASSQFLITEGYSKLTFTRTGFGAIINIALNFLLIPKMGMMGTAIATVIAYFSATFLILFIPKTRPQGIMMLKSLFLVSAFQKIFKR</sequence>
<dbReference type="CDD" id="cd13128">
    <property type="entry name" value="MATE_Wzx_like"/>
    <property type="match status" value="1"/>
</dbReference>
<dbReference type="PANTHER" id="PTHR43424:SF1">
    <property type="entry name" value="LOCUS PUTATIVE PROTEIN 1-RELATED"/>
    <property type="match status" value="1"/>
</dbReference>
<feature type="transmembrane region" description="Helical" evidence="5">
    <location>
        <begin position="308"/>
        <end position="331"/>
    </location>
</feature>
<evidence type="ECO:0000256" key="3">
    <source>
        <dbReference type="ARBA" id="ARBA00022989"/>
    </source>
</evidence>
<evidence type="ECO:0000256" key="2">
    <source>
        <dbReference type="ARBA" id="ARBA00022692"/>
    </source>
</evidence>
<evidence type="ECO:0000256" key="1">
    <source>
        <dbReference type="ARBA" id="ARBA00004141"/>
    </source>
</evidence>
<dbReference type="InterPro" id="IPR002797">
    <property type="entry name" value="Polysacc_synth"/>
</dbReference>
<reference evidence="6 7" key="1">
    <citation type="submission" date="2019-04" db="EMBL/GenBank/DDBJ databases">
        <title>Pedobacter sp. RP-3-22 sp. nov., isolated from Arctic soil.</title>
        <authorList>
            <person name="Dahal R.H."/>
            <person name="Kim D.-U."/>
        </authorList>
    </citation>
    <scope>NUCLEOTIDE SEQUENCE [LARGE SCALE GENOMIC DNA]</scope>
    <source>
        <strain evidence="6 7">RP-3-22</strain>
    </source>
</reference>
<dbReference type="Pfam" id="PF01943">
    <property type="entry name" value="Polysacc_synt"/>
    <property type="match status" value="1"/>
</dbReference>